<sequence length="111" mass="12482">MRGKTDLDHNHPLFLHPSNTTGAPIISIQLTGSENYSTWSPAMEIQLLGKKKLGLIDETLKKGDFSTELGHQCDRCNAIVLGWIMSSMSKELITGILYPRDARKVWEDLKE</sequence>
<organism evidence="1 2">
    <name type="scientific">Nicotiana tabacum</name>
    <name type="common">Common tobacco</name>
    <dbReference type="NCBI Taxonomy" id="4097"/>
    <lineage>
        <taxon>Eukaryota</taxon>
        <taxon>Viridiplantae</taxon>
        <taxon>Streptophyta</taxon>
        <taxon>Embryophyta</taxon>
        <taxon>Tracheophyta</taxon>
        <taxon>Spermatophyta</taxon>
        <taxon>Magnoliopsida</taxon>
        <taxon>eudicotyledons</taxon>
        <taxon>Gunneridae</taxon>
        <taxon>Pentapetalae</taxon>
        <taxon>asterids</taxon>
        <taxon>lamiids</taxon>
        <taxon>Solanales</taxon>
        <taxon>Solanaceae</taxon>
        <taxon>Nicotianoideae</taxon>
        <taxon>Nicotianeae</taxon>
        <taxon>Nicotiana</taxon>
    </lineage>
</organism>
<evidence type="ECO:0000313" key="2">
    <source>
        <dbReference type="RefSeq" id="XP_075104836.1"/>
    </source>
</evidence>
<name>A0AC58U5T4_TOBAC</name>
<evidence type="ECO:0000313" key="1">
    <source>
        <dbReference type="Proteomes" id="UP000790787"/>
    </source>
</evidence>
<protein>
    <submittedName>
        <fullName evidence="2">Uncharacterized protein LOC142178919</fullName>
    </submittedName>
</protein>
<dbReference type="RefSeq" id="XP_075104836.1">
    <property type="nucleotide sequence ID" value="XM_075248735.1"/>
</dbReference>
<dbReference type="Proteomes" id="UP000790787">
    <property type="component" value="Unplaced"/>
</dbReference>
<keyword evidence="1" id="KW-1185">Reference proteome</keyword>
<gene>
    <name evidence="2" type="primary">LOC142178919</name>
</gene>
<accession>A0AC58U5T4</accession>
<proteinExistence type="predicted"/>
<reference evidence="2" key="1">
    <citation type="submission" date="2025-08" db="UniProtKB">
        <authorList>
            <consortium name="RefSeq"/>
        </authorList>
    </citation>
    <scope>IDENTIFICATION</scope>
    <source>
        <tissue evidence="2">Leaf</tissue>
    </source>
</reference>